<dbReference type="Proteomes" id="UP000503462">
    <property type="component" value="Chromosome 2"/>
</dbReference>
<protein>
    <submittedName>
        <fullName evidence="7">Uncharacterized protein</fullName>
    </submittedName>
</protein>
<proteinExistence type="predicted"/>
<dbReference type="GO" id="GO:0003677">
    <property type="term" value="F:DNA binding"/>
    <property type="evidence" value="ECO:0007669"/>
    <property type="project" value="UniProtKB-KW"/>
</dbReference>
<keyword evidence="1" id="KW-0479">Metal-binding</keyword>
<dbReference type="PANTHER" id="PTHR36206">
    <property type="entry name" value="ASPERCRYPTIN BIOSYNTHESIS CLUSTER-SPECIFIC TRANSCRIPTION REGULATOR ATNN-RELATED"/>
    <property type="match status" value="1"/>
</dbReference>
<gene>
    <name evidence="7" type="ORF">AMS68_002657</name>
</gene>
<reference evidence="7 8" key="1">
    <citation type="journal article" date="2016" name="Sci. Rep.">
        <title>Peltaster fructicola genome reveals evolution from an invasive phytopathogen to an ectophytic parasite.</title>
        <authorList>
            <person name="Xu C."/>
            <person name="Chen H."/>
            <person name="Gleason M.L."/>
            <person name="Xu J.R."/>
            <person name="Liu H."/>
            <person name="Zhang R."/>
            <person name="Sun G."/>
        </authorList>
    </citation>
    <scope>NUCLEOTIDE SEQUENCE [LARGE SCALE GENOMIC DNA]</scope>
    <source>
        <strain evidence="7 8">LNHT1506</strain>
    </source>
</reference>
<evidence type="ECO:0000256" key="2">
    <source>
        <dbReference type="ARBA" id="ARBA00022833"/>
    </source>
</evidence>
<accession>A0A6H0XRP6</accession>
<keyword evidence="5" id="KW-0804">Transcription</keyword>
<dbReference type="InterPro" id="IPR052360">
    <property type="entry name" value="Transcr_Regulatory_Proteins"/>
</dbReference>
<name>A0A6H0XRP6_9PEZI</name>
<dbReference type="AlphaFoldDB" id="A0A6H0XRP6"/>
<dbReference type="EMBL" id="CP051140">
    <property type="protein sequence ID" value="QIW97139.1"/>
    <property type="molecule type" value="Genomic_DNA"/>
</dbReference>
<evidence type="ECO:0000256" key="3">
    <source>
        <dbReference type="ARBA" id="ARBA00023015"/>
    </source>
</evidence>
<evidence type="ECO:0000256" key="5">
    <source>
        <dbReference type="ARBA" id="ARBA00023163"/>
    </source>
</evidence>
<keyword evidence="3" id="KW-0805">Transcription regulation</keyword>
<evidence type="ECO:0000256" key="1">
    <source>
        <dbReference type="ARBA" id="ARBA00022723"/>
    </source>
</evidence>
<keyword evidence="8" id="KW-1185">Reference proteome</keyword>
<evidence type="ECO:0000256" key="6">
    <source>
        <dbReference type="ARBA" id="ARBA00023242"/>
    </source>
</evidence>
<sequence length="545" mass="62177">MPAIAKPDLSPARLTNLSYGNAMRPEELRALDLFTRHFLIPLKHFSPFVELPDLVVQICMWEPTVLQAMLAMTHAHADHFSVHDTTQMGMRNPARPIDATLHYYNRAITAMNVHINDAIAHKASIVPILLSSMLLMCYELFQAKFSLAQKHMSNLKRIAFAYPRQHGANCVGTETRAIIREVQESFRVLDLGRLDLEEDSKADNVIYKLLAEMDDLVDESQSFRRELIDHGHSILAHRSLNGLSNAMQHCLASLLGRTACLKQHRKLQLQLQRLLGDHERWKKRFDEAKHTNSDDRLTYEAELQHHFSYHALKCLQPDTSATEASYEEECTHMLEVATQYLQTFETSFKEPNPYHFLWREPRPTIGVNHSVLRTLYFIATKCTSRAIRKTAIQLLLVANRREGLVPSSLLSSFAQTLDDILLKKDTPSHLLSPHSYDEVVSSDEDSTLLPDYEKPCLHTHQGDAYDEVVSSDEPNKPGSIDVFYLVLGRILRDGHAKPYTIQITEYRCARGRYMIPKPNPDAEPWVVSARTVVHLEDLSSKDITA</sequence>
<dbReference type="PANTHER" id="PTHR36206:SF12">
    <property type="entry name" value="ASPERCRYPTIN BIOSYNTHESIS CLUSTER-SPECIFIC TRANSCRIPTION REGULATOR ATNN-RELATED"/>
    <property type="match status" value="1"/>
</dbReference>
<keyword evidence="6" id="KW-0539">Nucleus</keyword>
<organism evidence="7 8">
    <name type="scientific">Peltaster fructicola</name>
    <dbReference type="NCBI Taxonomy" id="286661"/>
    <lineage>
        <taxon>Eukaryota</taxon>
        <taxon>Fungi</taxon>
        <taxon>Dikarya</taxon>
        <taxon>Ascomycota</taxon>
        <taxon>Pezizomycotina</taxon>
        <taxon>Dothideomycetes</taxon>
        <taxon>Dothideomycetes incertae sedis</taxon>
        <taxon>Peltaster</taxon>
    </lineage>
</organism>
<evidence type="ECO:0000313" key="8">
    <source>
        <dbReference type="Proteomes" id="UP000503462"/>
    </source>
</evidence>
<evidence type="ECO:0000256" key="4">
    <source>
        <dbReference type="ARBA" id="ARBA00023125"/>
    </source>
</evidence>
<evidence type="ECO:0000313" key="7">
    <source>
        <dbReference type="EMBL" id="QIW97139.1"/>
    </source>
</evidence>
<dbReference type="GO" id="GO:0046872">
    <property type="term" value="F:metal ion binding"/>
    <property type="evidence" value="ECO:0007669"/>
    <property type="project" value="UniProtKB-KW"/>
</dbReference>
<keyword evidence="4" id="KW-0238">DNA-binding</keyword>
<keyword evidence="2" id="KW-0862">Zinc</keyword>